<evidence type="ECO:0000256" key="2">
    <source>
        <dbReference type="SAM" id="Phobius"/>
    </source>
</evidence>
<dbReference type="EMBL" id="JBBUTG010000004">
    <property type="protein sequence ID" value="MEK8030918.1"/>
    <property type="molecule type" value="Genomic_DNA"/>
</dbReference>
<sequence>MMNDMAGWIWPLVAVVIGLGLGVMIGALRQQRGGRSSSSRDVRDPGEQDHGPISVLPGMPAEGTPQQRLLERLRATNLQLSSQLKSLAESNSRQAQEREQERQSERLRQERELEELRQAHASELSHLMNTLVEQVDGLNKAHAEQIKALETEIDKVRQEGRRTTTSPGTLASGSGSSTRPGGIGGAAPAPARAMSNGPASDYSVTLPMEPSRGGQR</sequence>
<feature type="region of interest" description="Disordered" evidence="1">
    <location>
        <begin position="30"/>
        <end position="63"/>
    </location>
</feature>
<feature type="region of interest" description="Disordered" evidence="1">
    <location>
        <begin position="156"/>
        <end position="216"/>
    </location>
</feature>
<comment type="caution">
    <text evidence="3">The sequence shown here is derived from an EMBL/GenBank/DDBJ whole genome shotgun (WGS) entry which is preliminary data.</text>
</comment>
<feature type="transmembrane region" description="Helical" evidence="2">
    <location>
        <begin position="6"/>
        <end position="28"/>
    </location>
</feature>
<name>A0ABU9BN83_9BURK</name>
<feature type="compositionally biased region" description="Basic and acidic residues" evidence="1">
    <location>
        <begin position="38"/>
        <end position="50"/>
    </location>
</feature>
<dbReference type="Proteomes" id="UP001371218">
    <property type="component" value="Unassembled WGS sequence"/>
</dbReference>
<feature type="region of interest" description="Disordered" evidence="1">
    <location>
        <begin position="85"/>
        <end position="108"/>
    </location>
</feature>
<protein>
    <submittedName>
        <fullName evidence="3">Uncharacterized protein</fullName>
    </submittedName>
</protein>
<organism evidence="3 4">
    <name type="scientific">Ideonella lacteola</name>
    <dbReference type="NCBI Taxonomy" id="2984193"/>
    <lineage>
        <taxon>Bacteria</taxon>
        <taxon>Pseudomonadati</taxon>
        <taxon>Pseudomonadota</taxon>
        <taxon>Betaproteobacteria</taxon>
        <taxon>Burkholderiales</taxon>
        <taxon>Sphaerotilaceae</taxon>
        <taxon>Ideonella</taxon>
    </lineage>
</organism>
<reference evidence="3 4" key="1">
    <citation type="submission" date="2024-04" db="EMBL/GenBank/DDBJ databases">
        <title>Novel species of the genus Ideonella isolated from streams.</title>
        <authorList>
            <person name="Lu H."/>
        </authorList>
    </citation>
    <scope>NUCLEOTIDE SEQUENCE [LARGE SCALE GENOMIC DNA]</scope>
    <source>
        <strain evidence="3 4">DXS29W</strain>
    </source>
</reference>
<keyword evidence="2" id="KW-1133">Transmembrane helix</keyword>
<evidence type="ECO:0000313" key="3">
    <source>
        <dbReference type="EMBL" id="MEK8030918.1"/>
    </source>
</evidence>
<dbReference type="RefSeq" id="WP_341425288.1">
    <property type="nucleotide sequence ID" value="NZ_JBBUTG010000004.1"/>
</dbReference>
<evidence type="ECO:0000313" key="4">
    <source>
        <dbReference type="Proteomes" id="UP001371218"/>
    </source>
</evidence>
<keyword evidence="2" id="KW-0472">Membrane</keyword>
<keyword evidence="2" id="KW-0812">Transmembrane</keyword>
<accession>A0ABU9BN83</accession>
<feature type="compositionally biased region" description="Basic and acidic residues" evidence="1">
    <location>
        <begin position="95"/>
        <end position="108"/>
    </location>
</feature>
<keyword evidence="4" id="KW-1185">Reference proteome</keyword>
<gene>
    <name evidence="3" type="ORF">AACH06_08845</name>
</gene>
<feature type="compositionally biased region" description="Polar residues" evidence="1">
    <location>
        <begin position="163"/>
        <end position="179"/>
    </location>
</feature>
<proteinExistence type="predicted"/>
<evidence type="ECO:0000256" key="1">
    <source>
        <dbReference type="SAM" id="MobiDB-lite"/>
    </source>
</evidence>